<accession>A0A1H3W3L8</accession>
<sequence length="117" mass="13680">MEQIISNYGMFALLLIIVAIVYIEARHNPKMMQRTAEITAADRTSVLIANIKSQKRMIDLKNMLVEIRATCLYNKATTRHAEELNRKIWDEYHGQRYYLICTEHPEVPQSLLPFLTN</sequence>
<proteinExistence type="predicted"/>
<dbReference type="STRING" id="551991.SAMN05192529_10299"/>
<keyword evidence="1" id="KW-0812">Transmembrane</keyword>
<dbReference type="RefSeq" id="WP_091392988.1">
    <property type="nucleotide sequence ID" value="NZ_FNQY01000002.1"/>
</dbReference>
<dbReference type="Proteomes" id="UP000199041">
    <property type="component" value="Unassembled WGS sequence"/>
</dbReference>
<keyword evidence="1" id="KW-1133">Transmembrane helix</keyword>
<organism evidence="2 3">
    <name type="scientific">Arachidicoccus rhizosphaerae</name>
    <dbReference type="NCBI Taxonomy" id="551991"/>
    <lineage>
        <taxon>Bacteria</taxon>
        <taxon>Pseudomonadati</taxon>
        <taxon>Bacteroidota</taxon>
        <taxon>Chitinophagia</taxon>
        <taxon>Chitinophagales</taxon>
        <taxon>Chitinophagaceae</taxon>
        <taxon>Arachidicoccus</taxon>
    </lineage>
</organism>
<name>A0A1H3W3L8_9BACT</name>
<keyword evidence="1" id="KW-0472">Membrane</keyword>
<evidence type="ECO:0000256" key="1">
    <source>
        <dbReference type="SAM" id="Phobius"/>
    </source>
</evidence>
<keyword evidence="3" id="KW-1185">Reference proteome</keyword>
<dbReference type="AlphaFoldDB" id="A0A1H3W3L8"/>
<evidence type="ECO:0000313" key="3">
    <source>
        <dbReference type="Proteomes" id="UP000199041"/>
    </source>
</evidence>
<gene>
    <name evidence="2" type="ORF">SAMN05192529_10299</name>
</gene>
<reference evidence="2 3" key="1">
    <citation type="submission" date="2016-10" db="EMBL/GenBank/DDBJ databases">
        <authorList>
            <person name="de Groot N.N."/>
        </authorList>
    </citation>
    <scope>NUCLEOTIDE SEQUENCE [LARGE SCALE GENOMIC DNA]</scope>
    <source>
        <strain evidence="2 3">Vu-144</strain>
    </source>
</reference>
<protein>
    <submittedName>
        <fullName evidence="2">Uncharacterized protein</fullName>
    </submittedName>
</protein>
<dbReference type="EMBL" id="FNQY01000002">
    <property type="protein sequence ID" value="SDZ81590.1"/>
    <property type="molecule type" value="Genomic_DNA"/>
</dbReference>
<evidence type="ECO:0000313" key="2">
    <source>
        <dbReference type="EMBL" id="SDZ81590.1"/>
    </source>
</evidence>
<feature type="transmembrane region" description="Helical" evidence="1">
    <location>
        <begin position="6"/>
        <end position="25"/>
    </location>
</feature>